<sequence length="99" mass="10428">MLDPDRTPKPTSLTANIVAAVLLTIFAVPVLLIAGCIPTMILAWIVPNPAIAIGGVCFLGVCGCAALAYHAESTGYRIGFIVAAVEVVLFGIYLFFNFK</sequence>
<evidence type="ECO:0000256" key="1">
    <source>
        <dbReference type="SAM" id="Phobius"/>
    </source>
</evidence>
<reference evidence="2 3" key="1">
    <citation type="journal article" date="2019" name="Int. J. Syst. Evol. Microbiol.">
        <title>The Global Catalogue of Microorganisms (GCM) 10K type strain sequencing project: providing services to taxonomists for standard genome sequencing and annotation.</title>
        <authorList>
            <consortium name="The Broad Institute Genomics Platform"/>
            <consortium name="The Broad Institute Genome Sequencing Center for Infectious Disease"/>
            <person name="Wu L."/>
            <person name="Ma J."/>
        </authorList>
    </citation>
    <scope>NUCLEOTIDE SEQUENCE [LARGE SCALE GENOMIC DNA]</scope>
    <source>
        <strain evidence="2 3">JCM 15089</strain>
    </source>
</reference>
<dbReference type="RefSeq" id="WP_166935604.1">
    <property type="nucleotide sequence ID" value="NZ_BAAADD010000006.1"/>
</dbReference>
<evidence type="ECO:0000313" key="2">
    <source>
        <dbReference type="EMBL" id="GAA0575223.1"/>
    </source>
</evidence>
<feature type="transmembrane region" description="Helical" evidence="1">
    <location>
        <begin position="51"/>
        <end position="71"/>
    </location>
</feature>
<name>A0ABN1EUY9_9PROT</name>
<evidence type="ECO:0000313" key="3">
    <source>
        <dbReference type="Proteomes" id="UP001499951"/>
    </source>
</evidence>
<proteinExistence type="predicted"/>
<feature type="transmembrane region" description="Helical" evidence="1">
    <location>
        <begin position="12"/>
        <end position="45"/>
    </location>
</feature>
<comment type="caution">
    <text evidence="2">The sequence shown here is derived from an EMBL/GenBank/DDBJ whole genome shotgun (WGS) entry which is preliminary data.</text>
</comment>
<keyword evidence="1" id="KW-0472">Membrane</keyword>
<keyword evidence="1" id="KW-1133">Transmembrane helix</keyword>
<gene>
    <name evidence="2" type="ORF">GCM10008942_25010</name>
</gene>
<dbReference type="EMBL" id="BAAADD010000006">
    <property type="protein sequence ID" value="GAA0575223.1"/>
    <property type="molecule type" value="Genomic_DNA"/>
</dbReference>
<feature type="transmembrane region" description="Helical" evidence="1">
    <location>
        <begin position="78"/>
        <end position="96"/>
    </location>
</feature>
<accession>A0ABN1EUY9</accession>
<protein>
    <submittedName>
        <fullName evidence="2">Uncharacterized protein</fullName>
    </submittedName>
</protein>
<keyword evidence="3" id="KW-1185">Reference proteome</keyword>
<keyword evidence="1" id="KW-0812">Transmembrane</keyword>
<organism evidence="2 3">
    <name type="scientific">Rhizomicrobium electricum</name>
    <dbReference type="NCBI Taxonomy" id="480070"/>
    <lineage>
        <taxon>Bacteria</taxon>
        <taxon>Pseudomonadati</taxon>
        <taxon>Pseudomonadota</taxon>
        <taxon>Alphaproteobacteria</taxon>
        <taxon>Micropepsales</taxon>
        <taxon>Micropepsaceae</taxon>
        <taxon>Rhizomicrobium</taxon>
    </lineage>
</organism>
<dbReference type="Proteomes" id="UP001499951">
    <property type="component" value="Unassembled WGS sequence"/>
</dbReference>